<feature type="region of interest" description="Disordered" evidence="1">
    <location>
        <begin position="405"/>
        <end position="441"/>
    </location>
</feature>
<feature type="chain" id="PRO_5036872420" evidence="2">
    <location>
        <begin position="22"/>
        <end position="510"/>
    </location>
</feature>
<dbReference type="WBParaSite" id="ACRNAN_scaffold606.g9850.t1">
    <property type="protein sequence ID" value="ACRNAN_scaffold606.g9850.t1"/>
    <property type="gene ID" value="ACRNAN_scaffold606.g9850"/>
</dbReference>
<proteinExistence type="predicted"/>
<dbReference type="AlphaFoldDB" id="A0A914E8F8"/>
<feature type="signal peptide" evidence="2">
    <location>
        <begin position="1"/>
        <end position="21"/>
    </location>
</feature>
<sequence>MFPSNILCLFLLENLYLGVLTQNLPLSNPSCSFQDPSGYFITWGLDSQQNLDFYLSYPNFPIAGGFWTGIGFGSTNELNAILVETQNGQVVVSPAQILLDLQPQRANPLLNADGLLSNNNLQASFSVPLQVVYGSAYSNGCIQFSFFTNPTRSDSPWNGQAITRNICNLQQCIQRFPFSSTYSQYGNSPYMNPSSNSYTNPTQYQNQYLSPYGSSQYYNQPYPGLNGYNNPSMYGNGLQNYGNMPQNYGYGNGYNGYGINNYDSNSVSDFVIENPNYKFLPDCLRDEYACNYQMQQSNGFGNYMNGRGYGFMNSPIFTNDQQNQMNYQDILQREGSSAYSPYYTNTYGYNNNPYTPYNNGYQPYMNAQYQPYSSVYGRKKREIRTLESLIRIVKRQEPNQAIYYPYRTETNSSTSNNSSRNTNRQTVATNSSIRNNSVGSTSRPIGLRCAGGSDPDWCADYVKNFMEWKTKHVDENASTTQETCKALIESLQNSHHQCCQAVRSAGCYIV</sequence>
<keyword evidence="2" id="KW-0732">Signal</keyword>
<reference evidence="4" key="1">
    <citation type="submission" date="2022-11" db="UniProtKB">
        <authorList>
            <consortium name="WormBaseParasite"/>
        </authorList>
    </citation>
    <scope>IDENTIFICATION</scope>
</reference>
<feature type="compositionally biased region" description="Polar residues" evidence="1">
    <location>
        <begin position="427"/>
        <end position="441"/>
    </location>
</feature>
<dbReference type="PANTHER" id="PTHR36516">
    <property type="entry name" value="PROTEIN CBG04168-RELATED"/>
    <property type="match status" value="1"/>
</dbReference>
<accession>A0A914E8F8</accession>
<evidence type="ECO:0000256" key="1">
    <source>
        <dbReference type="SAM" id="MobiDB-lite"/>
    </source>
</evidence>
<evidence type="ECO:0000313" key="4">
    <source>
        <dbReference type="WBParaSite" id="ACRNAN_scaffold606.g9850.t1"/>
    </source>
</evidence>
<protein>
    <submittedName>
        <fullName evidence="4">Uncharacterized protein</fullName>
    </submittedName>
</protein>
<name>A0A914E8F8_9BILA</name>
<organism evidence="3 4">
    <name type="scientific">Acrobeloides nanus</name>
    <dbReference type="NCBI Taxonomy" id="290746"/>
    <lineage>
        <taxon>Eukaryota</taxon>
        <taxon>Metazoa</taxon>
        <taxon>Ecdysozoa</taxon>
        <taxon>Nematoda</taxon>
        <taxon>Chromadorea</taxon>
        <taxon>Rhabditida</taxon>
        <taxon>Tylenchina</taxon>
        <taxon>Cephalobomorpha</taxon>
        <taxon>Cephaloboidea</taxon>
        <taxon>Cephalobidae</taxon>
        <taxon>Acrobeloides</taxon>
    </lineage>
</organism>
<dbReference type="Proteomes" id="UP000887540">
    <property type="component" value="Unplaced"/>
</dbReference>
<evidence type="ECO:0000256" key="2">
    <source>
        <dbReference type="SAM" id="SignalP"/>
    </source>
</evidence>
<feature type="compositionally biased region" description="Low complexity" evidence="1">
    <location>
        <begin position="407"/>
        <end position="426"/>
    </location>
</feature>
<evidence type="ECO:0000313" key="3">
    <source>
        <dbReference type="Proteomes" id="UP000887540"/>
    </source>
</evidence>
<keyword evidence="3" id="KW-1185">Reference proteome</keyword>